<dbReference type="PROSITE" id="PS00039">
    <property type="entry name" value="DEAD_ATP_HELICASE"/>
    <property type="match status" value="1"/>
</dbReference>
<evidence type="ECO:0000256" key="12">
    <source>
        <dbReference type="ARBA" id="ARBA00072889"/>
    </source>
</evidence>
<dbReference type="InterPro" id="IPR027417">
    <property type="entry name" value="P-loop_NTPase"/>
</dbReference>
<dbReference type="EC" id="3.6.4.13" evidence="2"/>
<protein>
    <recommendedName>
        <fullName evidence="12">Probable ATP-dependent RNA helicase DDX49</fullName>
        <ecNumber evidence="2">3.6.4.13</ecNumber>
    </recommendedName>
    <alternativeName>
        <fullName evidence="13">DEAD box protein 49</fullName>
    </alternativeName>
</protein>
<dbReference type="InterPro" id="IPR014001">
    <property type="entry name" value="Helicase_ATP-bd"/>
</dbReference>
<feature type="compositionally biased region" description="Basic residues" evidence="16">
    <location>
        <begin position="482"/>
        <end position="498"/>
    </location>
</feature>
<evidence type="ECO:0000256" key="7">
    <source>
        <dbReference type="ARBA" id="ARBA00022884"/>
    </source>
</evidence>
<evidence type="ECO:0000259" key="19">
    <source>
        <dbReference type="PROSITE" id="PS51195"/>
    </source>
</evidence>
<feature type="compositionally biased region" description="Basic and acidic residues" evidence="16">
    <location>
        <begin position="469"/>
        <end position="481"/>
    </location>
</feature>
<dbReference type="FunFam" id="3.40.50.300:FF:000892">
    <property type="entry name" value="probable ATP-dependent RNA helicase DDX49"/>
    <property type="match status" value="1"/>
</dbReference>
<dbReference type="EMBL" id="PPHD01002500">
    <property type="protein sequence ID" value="POI34018.1"/>
    <property type="molecule type" value="Genomic_DNA"/>
</dbReference>
<evidence type="ECO:0000256" key="14">
    <source>
        <dbReference type="PROSITE-ProRule" id="PRU00552"/>
    </source>
</evidence>
<evidence type="ECO:0000259" key="18">
    <source>
        <dbReference type="PROSITE" id="PS51194"/>
    </source>
</evidence>
<dbReference type="FunFam" id="3.40.50.300:FF:000993">
    <property type="entry name" value="probable ATP-dependent RNA helicase DDX49"/>
    <property type="match status" value="1"/>
</dbReference>
<accession>A0A2P4TCH9</accession>
<feature type="short sequence motif" description="Q motif" evidence="14">
    <location>
        <begin position="2"/>
        <end position="30"/>
    </location>
</feature>
<evidence type="ECO:0000256" key="11">
    <source>
        <dbReference type="ARBA" id="ARBA00054358"/>
    </source>
</evidence>
<feature type="domain" description="DEAD-box RNA helicase Q" evidence="19">
    <location>
        <begin position="2"/>
        <end position="30"/>
    </location>
</feature>
<dbReference type="GO" id="GO:0005730">
    <property type="term" value="C:nucleolus"/>
    <property type="evidence" value="ECO:0007669"/>
    <property type="project" value="UniProtKB-SubCell"/>
</dbReference>
<dbReference type="CDD" id="cd17955">
    <property type="entry name" value="DEADc_DDX49"/>
    <property type="match status" value="1"/>
</dbReference>
<dbReference type="SUPFAM" id="SSF52540">
    <property type="entry name" value="P-loop containing nucleoside triphosphate hydrolases"/>
    <property type="match status" value="1"/>
</dbReference>
<evidence type="ECO:0000256" key="4">
    <source>
        <dbReference type="ARBA" id="ARBA00022801"/>
    </source>
</evidence>
<evidence type="ECO:0000256" key="6">
    <source>
        <dbReference type="ARBA" id="ARBA00022840"/>
    </source>
</evidence>
<comment type="caution">
    <text evidence="20">The sequence shown here is derived from an EMBL/GenBank/DDBJ whole genome shotgun (WGS) entry which is preliminary data.</text>
</comment>
<comment type="catalytic activity">
    <reaction evidence="10">
        <text>ATP + H2O = ADP + phosphate + H(+)</text>
        <dbReference type="Rhea" id="RHEA:13065"/>
        <dbReference type="ChEBI" id="CHEBI:15377"/>
        <dbReference type="ChEBI" id="CHEBI:15378"/>
        <dbReference type="ChEBI" id="CHEBI:30616"/>
        <dbReference type="ChEBI" id="CHEBI:43474"/>
        <dbReference type="ChEBI" id="CHEBI:456216"/>
        <dbReference type="EC" id="3.6.4.13"/>
    </reaction>
</comment>
<proteinExistence type="inferred from homology"/>
<comment type="similarity">
    <text evidence="9">Belongs to the DEAD box helicase family. DDX49/DBP8 subfamily.</text>
</comment>
<keyword evidence="3 15" id="KW-0547">Nucleotide-binding</keyword>
<keyword evidence="5 15" id="KW-0347">Helicase</keyword>
<dbReference type="CDD" id="cd18787">
    <property type="entry name" value="SF2_C_DEAD"/>
    <property type="match status" value="1"/>
</dbReference>
<evidence type="ECO:0000313" key="20">
    <source>
        <dbReference type="EMBL" id="POI34018.1"/>
    </source>
</evidence>
<dbReference type="InterPro" id="IPR014014">
    <property type="entry name" value="RNA_helicase_DEAD_Q_motif"/>
</dbReference>
<dbReference type="OrthoDB" id="10261904at2759"/>
<comment type="subcellular location">
    <subcellularLocation>
        <location evidence="1">Nucleus</location>
        <location evidence="1">Nucleolus</location>
    </subcellularLocation>
</comment>
<dbReference type="Gene3D" id="3.40.50.300">
    <property type="entry name" value="P-loop containing nucleotide triphosphate hydrolases"/>
    <property type="match status" value="3"/>
</dbReference>
<dbReference type="GO" id="GO:0003723">
    <property type="term" value="F:RNA binding"/>
    <property type="evidence" value="ECO:0007669"/>
    <property type="project" value="UniProtKB-KW"/>
</dbReference>
<keyword evidence="6 15" id="KW-0067">ATP-binding</keyword>
<dbReference type="Pfam" id="PF00271">
    <property type="entry name" value="Helicase_C"/>
    <property type="match status" value="1"/>
</dbReference>
<gene>
    <name evidence="20" type="ORF">CIB84_002230</name>
</gene>
<evidence type="ECO:0000256" key="16">
    <source>
        <dbReference type="SAM" id="MobiDB-lite"/>
    </source>
</evidence>
<dbReference type="PANTHER" id="PTHR47959:SF25">
    <property type="entry name" value="RNA HELICASE"/>
    <property type="match status" value="1"/>
</dbReference>
<dbReference type="InterPro" id="IPR000629">
    <property type="entry name" value="RNA-helicase_DEAD-box_CS"/>
</dbReference>
<dbReference type="InterPro" id="IPR011545">
    <property type="entry name" value="DEAD/DEAH_box_helicase_dom"/>
</dbReference>
<keyword evidence="4 15" id="KW-0378">Hydrolase</keyword>
<keyword evidence="8" id="KW-0539">Nucleus</keyword>
<dbReference type="SMART" id="SM00487">
    <property type="entry name" value="DEXDc"/>
    <property type="match status" value="1"/>
</dbReference>
<keyword evidence="21" id="KW-1185">Reference proteome</keyword>
<dbReference type="AlphaFoldDB" id="A0A2P4TCH9"/>
<dbReference type="SMART" id="SM00490">
    <property type="entry name" value="HELICc"/>
    <property type="match status" value="1"/>
</dbReference>
<feature type="domain" description="Helicase ATP-binding" evidence="17">
    <location>
        <begin position="33"/>
        <end position="232"/>
    </location>
</feature>
<dbReference type="Proteomes" id="UP000237246">
    <property type="component" value="Unassembled WGS sequence"/>
</dbReference>
<dbReference type="PANTHER" id="PTHR47959">
    <property type="entry name" value="ATP-DEPENDENT RNA HELICASE RHLE-RELATED"/>
    <property type="match status" value="1"/>
</dbReference>
<evidence type="ECO:0000256" key="8">
    <source>
        <dbReference type="ARBA" id="ARBA00023242"/>
    </source>
</evidence>
<reference evidence="20 21" key="1">
    <citation type="submission" date="2018-01" db="EMBL/GenBank/DDBJ databases">
        <title>Comparison of the Chinese Bamboo Partridge and Red Junglefowl genome sequences highlights the importance of demography in genome evolution.</title>
        <authorList>
            <person name="Tiley G.P."/>
            <person name="Kimball R.T."/>
            <person name="Braun E.L."/>
            <person name="Burleigh J.G."/>
        </authorList>
    </citation>
    <scope>NUCLEOTIDE SEQUENCE [LARGE SCALE GENOMIC DNA]</scope>
    <source>
        <strain evidence="20">RTK389</strain>
        <tissue evidence="20">Blood</tissue>
    </source>
</reference>
<evidence type="ECO:0000259" key="17">
    <source>
        <dbReference type="PROSITE" id="PS51192"/>
    </source>
</evidence>
<dbReference type="GO" id="GO:0016787">
    <property type="term" value="F:hydrolase activity"/>
    <property type="evidence" value="ECO:0007669"/>
    <property type="project" value="UniProtKB-KW"/>
</dbReference>
<dbReference type="PROSITE" id="PS51194">
    <property type="entry name" value="HELICASE_CTER"/>
    <property type="match status" value="1"/>
</dbReference>
<evidence type="ECO:0000256" key="10">
    <source>
        <dbReference type="ARBA" id="ARBA00047984"/>
    </source>
</evidence>
<feature type="domain" description="Helicase C-terminal" evidence="18">
    <location>
        <begin position="259"/>
        <end position="407"/>
    </location>
</feature>
<keyword evidence="7" id="KW-0694">RNA-binding</keyword>
<dbReference type="InterPro" id="IPR001650">
    <property type="entry name" value="Helicase_C-like"/>
</dbReference>
<evidence type="ECO:0000256" key="13">
    <source>
        <dbReference type="ARBA" id="ARBA00075435"/>
    </source>
</evidence>
<name>A0A2P4TCH9_BAMTH</name>
<evidence type="ECO:0000256" key="15">
    <source>
        <dbReference type="RuleBase" id="RU000492"/>
    </source>
</evidence>
<dbReference type="GO" id="GO:0005654">
    <property type="term" value="C:nucleoplasm"/>
    <property type="evidence" value="ECO:0007669"/>
    <property type="project" value="UniProtKB-ARBA"/>
</dbReference>
<evidence type="ECO:0000256" key="1">
    <source>
        <dbReference type="ARBA" id="ARBA00004604"/>
    </source>
</evidence>
<organism evidence="20 21">
    <name type="scientific">Bambusicola thoracicus</name>
    <name type="common">Chinese bamboo-partridge</name>
    <name type="synonym">Perdix thoracica</name>
    <dbReference type="NCBI Taxonomy" id="9083"/>
    <lineage>
        <taxon>Eukaryota</taxon>
        <taxon>Metazoa</taxon>
        <taxon>Chordata</taxon>
        <taxon>Craniata</taxon>
        <taxon>Vertebrata</taxon>
        <taxon>Euteleostomi</taxon>
        <taxon>Archelosauria</taxon>
        <taxon>Archosauria</taxon>
        <taxon>Dinosauria</taxon>
        <taxon>Saurischia</taxon>
        <taxon>Theropoda</taxon>
        <taxon>Coelurosauria</taxon>
        <taxon>Aves</taxon>
        <taxon>Neognathae</taxon>
        <taxon>Galloanserae</taxon>
        <taxon>Galliformes</taxon>
        <taxon>Phasianidae</taxon>
        <taxon>Perdicinae</taxon>
        <taxon>Bambusicola</taxon>
    </lineage>
</organism>
<comment type="function">
    <text evidence="11">ATP-dependent RNA helicase that plays a role in various aspects of RNA metabolism including the regulation of mRNA export and the levels of pre-ribosomal RNA. Regulates the stability and synthesis of pre-ribosomal RNA and thereby regulates cell proliferation. Also possesses antiviral activity by recognizing gammaherpesvirus transcripts in the context of lytic reactivation.</text>
</comment>
<evidence type="ECO:0000256" key="9">
    <source>
        <dbReference type="ARBA" id="ARBA00038380"/>
    </source>
</evidence>
<evidence type="ECO:0000256" key="2">
    <source>
        <dbReference type="ARBA" id="ARBA00012552"/>
    </source>
</evidence>
<dbReference type="PROSITE" id="PS51192">
    <property type="entry name" value="HELICASE_ATP_BIND_1"/>
    <property type="match status" value="1"/>
</dbReference>
<sequence>MAAFRELGLAPWLVEQARQMGLSRPTPVQASCIPPILQGRDCLGCAKTGSGKTAAFVLPVLQVLSEDPYGIFCLVLTPTRELAYQIAEQFRVLGKPLGLKDCVVVGGLDMVAQALELSRKPHVVIATPGRLADHLRSSNTFSLKKLKFLVLDEADRLLEQGCADFTADLEVILEAVPARRQTLLFSATLTDTLNELILEAVPARRQTLLFSATLTDTLNELKSLAMNRPFFWEAASEVRTVDELDQRYLLVPEAVKDAYLVHLIQTFQDEHEDWSVIIFTKTCKECQVLNMMLRKFSFPSVALHSMMKQRQRFAALAKFKSSIFKILIATDVAARGLDIPTVQVVINHNTPGLPKIYIHRVGRTARAGRNGISITMVTQYDIHLVHAIEEEIKLKLQEFSVEEKLVLDILTHVNVTRRECEIELEYMDFDEKKEINKRKQMILEGKDPDLEEKRKAELAKIKKKNNKFREKVQQTLQEKKQLQMKRKLQKKMERRNKLHAKEEK</sequence>
<dbReference type="InterPro" id="IPR050079">
    <property type="entry name" value="DEAD_box_RNA_helicase"/>
</dbReference>
<dbReference type="Pfam" id="PF00270">
    <property type="entry name" value="DEAD"/>
    <property type="match status" value="1"/>
</dbReference>
<feature type="region of interest" description="Disordered" evidence="16">
    <location>
        <begin position="469"/>
        <end position="504"/>
    </location>
</feature>
<dbReference type="PROSITE" id="PS51195">
    <property type="entry name" value="Q_MOTIF"/>
    <property type="match status" value="1"/>
</dbReference>
<dbReference type="GO" id="GO:0005524">
    <property type="term" value="F:ATP binding"/>
    <property type="evidence" value="ECO:0007669"/>
    <property type="project" value="UniProtKB-KW"/>
</dbReference>
<evidence type="ECO:0000313" key="21">
    <source>
        <dbReference type="Proteomes" id="UP000237246"/>
    </source>
</evidence>
<evidence type="ECO:0000256" key="5">
    <source>
        <dbReference type="ARBA" id="ARBA00022806"/>
    </source>
</evidence>
<dbReference type="GO" id="GO:0003724">
    <property type="term" value="F:RNA helicase activity"/>
    <property type="evidence" value="ECO:0007669"/>
    <property type="project" value="UniProtKB-EC"/>
</dbReference>
<evidence type="ECO:0000256" key="3">
    <source>
        <dbReference type="ARBA" id="ARBA00022741"/>
    </source>
</evidence>
<dbReference type="GO" id="GO:0005829">
    <property type="term" value="C:cytosol"/>
    <property type="evidence" value="ECO:0007669"/>
    <property type="project" value="TreeGrafter"/>
</dbReference>